<name>A0A4Y1ZLJ1_ARAVE</name>
<dbReference type="EMBL" id="BGPR01150888">
    <property type="protein sequence ID" value="GBL56152.1"/>
    <property type="molecule type" value="Genomic_DNA"/>
</dbReference>
<evidence type="ECO:0000313" key="2">
    <source>
        <dbReference type="EMBL" id="GBL56152.1"/>
    </source>
</evidence>
<evidence type="ECO:0000313" key="1">
    <source>
        <dbReference type="EMBL" id="GBL56039.1"/>
    </source>
</evidence>
<comment type="caution">
    <text evidence="1">The sequence shown here is derived from an EMBL/GenBank/DDBJ whole genome shotgun (WGS) entry which is preliminary data.</text>
</comment>
<dbReference type="Proteomes" id="UP000499080">
    <property type="component" value="Unassembled WGS sequence"/>
</dbReference>
<proteinExistence type="predicted"/>
<dbReference type="Pfam" id="PF03564">
    <property type="entry name" value="DUF1759"/>
    <property type="match status" value="1"/>
</dbReference>
<protein>
    <submittedName>
        <fullName evidence="1">Uncharacterized protein</fullName>
    </submittedName>
</protein>
<reference evidence="1 3" key="1">
    <citation type="journal article" date="2019" name="Sci. Rep.">
        <title>Orb-weaving spider Araneus ventricosus genome elucidates the spidroin gene catalogue.</title>
        <authorList>
            <person name="Kono N."/>
            <person name="Nakamura H."/>
            <person name="Ohtoshi R."/>
            <person name="Moran D.A.P."/>
            <person name="Shinohara A."/>
            <person name="Yoshida Y."/>
            <person name="Fujiwara M."/>
            <person name="Mori M."/>
            <person name="Tomita M."/>
            <person name="Arakawa K."/>
        </authorList>
    </citation>
    <scope>NUCLEOTIDE SEQUENCE [LARGE SCALE GENOMIC DNA]</scope>
</reference>
<sequence length="905" mass="102734">MNNEFDESECYIDKWRIAEYKLASLLAEKDSSSVVNESFNQNAVLRYPKLKLPTFDGNIKNWLGYWGQFKKIDTDPNLDDHDKFAYLLQSMEKGSSAEELIKSFPLGGESYSKALQQLQSRFGKEDLLIEVYVRDLLSLVLLKNSEQKFSLRKLYDNLESKLRALEVLGVARDKYAAMLYPLVESSLPDDTLRAWQRFRAINRGHRETESSEPNDKKESTHRMDLDGLLSFLLDEIEGEERVSIATKCFTKYQSPKPWNTKHVGFKNREEFTQAPSASTLISTSEKNPNACIFCSGIHESGDCFKARKMSTEQRQKAVQNSRSCFLCLEKGHVIAKCRRKTSCVICGKKHHILLCRNIQAGSKSPVSVNIRKDESKETVTQRDETLANLARTPNVLLQTLMVTLRGRDKKRQARAIIDSASQRSYILKSTADEMQFESSCKEKLSHSLFGGTCTNIINHDAFTVFLSKTDGTYHCNFKALGQDVICGSIPPVAKGEWLQELRENNISFSDKNDGPIEILIGADIAGKLMTGGFKLLASGPAAIETKLGWTVFGKNGMREISNNSTLLVTSMLNKEALISDLWSLDALGILDPSEKKNKLELQEEARDHFLSTVKVNEEGRFQVSLPWLDNHLPLKDNHDLAVKRLDSTVKRLKAEKLYDPNGEVFNERKREGVIEEVPKSEIHLPCHYLPHRHVVKENSTTRIRPVFDASVKQKGSSSLNYEEMNTVLCKCEAILNDRPLTVVSADSSLTAITPANFLREIQNNSVPAVKHDFNSNFYKRRLRYIQNVYEAFRKRFRQEYLGTLKTSRKKFVRSCTDGESRRVRLKVQNGEVIRAVQNFYPLELSSTEELPSKFNQNCRCKNISPELTPVDDAPVKSDGTIPADIKLPTITKSGRTVRIPRRLDL</sequence>
<dbReference type="AlphaFoldDB" id="A0A4Y1ZLJ1"/>
<dbReference type="PANTHER" id="PTHR47331">
    <property type="entry name" value="PHD-TYPE DOMAIN-CONTAINING PROTEIN"/>
    <property type="match status" value="1"/>
</dbReference>
<accession>A0A4Y1ZLJ1</accession>
<evidence type="ECO:0000313" key="3">
    <source>
        <dbReference type="Proteomes" id="UP000499080"/>
    </source>
</evidence>
<keyword evidence="3" id="KW-1185">Reference proteome</keyword>
<dbReference type="InterPro" id="IPR005312">
    <property type="entry name" value="DUF1759"/>
</dbReference>
<dbReference type="PANTHER" id="PTHR47331:SF4">
    <property type="entry name" value="PEPTIDASE S1 DOMAIN-CONTAINING PROTEIN"/>
    <property type="match status" value="1"/>
</dbReference>
<dbReference type="EMBL" id="BGPR01150863">
    <property type="protein sequence ID" value="GBL56039.1"/>
    <property type="molecule type" value="Genomic_DNA"/>
</dbReference>
<organism evidence="1 3">
    <name type="scientific">Araneus ventricosus</name>
    <name type="common">Orbweaver spider</name>
    <name type="synonym">Epeira ventricosa</name>
    <dbReference type="NCBI Taxonomy" id="182803"/>
    <lineage>
        <taxon>Eukaryota</taxon>
        <taxon>Metazoa</taxon>
        <taxon>Ecdysozoa</taxon>
        <taxon>Arthropoda</taxon>
        <taxon>Chelicerata</taxon>
        <taxon>Arachnida</taxon>
        <taxon>Araneae</taxon>
        <taxon>Araneomorphae</taxon>
        <taxon>Entelegynae</taxon>
        <taxon>Araneoidea</taxon>
        <taxon>Araneidae</taxon>
        <taxon>Araneus</taxon>
    </lineage>
</organism>
<dbReference type="OrthoDB" id="6437008at2759"/>
<gene>
    <name evidence="1" type="ORF">AVEN_8165_1</name>
    <name evidence="2" type="ORF">AVEN_86438_1</name>
</gene>